<comment type="caution">
    <text evidence="4">The sequence shown here is derived from an EMBL/GenBank/DDBJ whole genome shotgun (WGS) entry which is preliminary data.</text>
</comment>
<evidence type="ECO:0000256" key="1">
    <source>
        <dbReference type="ARBA" id="ARBA00022729"/>
    </source>
</evidence>
<protein>
    <recommendedName>
        <fullName evidence="6">Non-classical arabinogalactan protein 31-like</fullName>
    </recommendedName>
</protein>
<dbReference type="Pfam" id="PF01190">
    <property type="entry name" value="Pollen_Ole_e_1"/>
    <property type="match status" value="1"/>
</dbReference>
<proteinExistence type="predicted"/>
<sequence>MGKALLIVVHVCLVLAGCSFTVYGEQVYTESSMAMPPSHYHSVTPATAPSPHHHHHHHSHPPTAPPAHAPSHHHHHHHPHPPAHAPAHTPAHAPAHPPSHVAPAHPPPPHVAPAHPPPPHIAPAHPPPPHVAPAHPPTPTHRFPRSLVEVQGVVYCKSCKYAGADTLLGATAVLGATVKLQCNNTKYPLNVVGKTDKNGYFRIKAPKTITSYGAHKCKLFLVTSPSASCSKPSNLHGGATGAVLRPESLSAGKPPVALYTVGPLAFEPKCPH</sequence>
<keyword evidence="1 3" id="KW-0732">Signal</keyword>
<evidence type="ECO:0008006" key="6">
    <source>
        <dbReference type="Google" id="ProtNLM"/>
    </source>
</evidence>
<evidence type="ECO:0000313" key="4">
    <source>
        <dbReference type="EMBL" id="KAK9223818.1"/>
    </source>
</evidence>
<feature type="compositionally biased region" description="Basic residues" evidence="2">
    <location>
        <begin position="70"/>
        <end position="81"/>
    </location>
</feature>
<keyword evidence="5" id="KW-1185">Reference proteome</keyword>
<feature type="chain" id="PRO_5042873646" description="Non-classical arabinogalactan protein 31-like" evidence="3">
    <location>
        <begin position="25"/>
        <end position="272"/>
    </location>
</feature>
<dbReference type="EMBL" id="JBCGBO010000002">
    <property type="protein sequence ID" value="KAK9223818.1"/>
    <property type="molecule type" value="Genomic_DNA"/>
</dbReference>
<feature type="compositionally biased region" description="Basic residues" evidence="2">
    <location>
        <begin position="51"/>
        <end position="60"/>
    </location>
</feature>
<accession>A0AAP0MZV7</accession>
<name>A0AAP0MZV7_9ROSI</name>
<feature type="compositionally biased region" description="Pro residues" evidence="2">
    <location>
        <begin position="104"/>
        <end position="139"/>
    </location>
</feature>
<dbReference type="PROSITE" id="PS51257">
    <property type="entry name" value="PROKAR_LIPOPROTEIN"/>
    <property type="match status" value="1"/>
</dbReference>
<reference evidence="4 5" key="1">
    <citation type="submission" date="2024-05" db="EMBL/GenBank/DDBJ databases">
        <title>Haplotype-resolved chromosome-level genome assembly of Huyou (Citrus changshanensis).</title>
        <authorList>
            <person name="Miao C."/>
            <person name="Chen W."/>
            <person name="Wu Y."/>
            <person name="Wang L."/>
            <person name="Zhao S."/>
            <person name="Grierson D."/>
            <person name="Xu C."/>
            <person name="Chen K."/>
        </authorList>
    </citation>
    <scope>NUCLEOTIDE SEQUENCE [LARGE SCALE GENOMIC DNA]</scope>
    <source>
        <strain evidence="4">01-14</strain>
        <tissue evidence="4">Leaf</tissue>
    </source>
</reference>
<feature type="region of interest" description="Disordered" evidence="2">
    <location>
        <begin position="35"/>
        <end position="143"/>
    </location>
</feature>
<evidence type="ECO:0000313" key="5">
    <source>
        <dbReference type="Proteomes" id="UP001428341"/>
    </source>
</evidence>
<feature type="compositionally biased region" description="Low complexity" evidence="2">
    <location>
        <begin position="85"/>
        <end position="103"/>
    </location>
</feature>
<dbReference type="GO" id="GO:0071944">
    <property type="term" value="C:cell periphery"/>
    <property type="evidence" value="ECO:0007669"/>
    <property type="project" value="TreeGrafter"/>
</dbReference>
<evidence type="ECO:0000256" key="2">
    <source>
        <dbReference type="SAM" id="MobiDB-lite"/>
    </source>
</evidence>
<dbReference type="AlphaFoldDB" id="A0AAP0MZV7"/>
<dbReference type="PANTHER" id="PTHR33470">
    <property type="entry name" value="OS01G0164075 PROTEIN"/>
    <property type="match status" value="1"/>
</dbReference>
<evidence type="ECO:0000256" key="3">
    <source>
        <dbReference type="SAM" id="SignalP"/>
    </source>
</evidence>
<organism evidence="4 5">
    <name type="scientific">Citrus x changshan-huyou</name>
    <dbReference type="NCBI Taxonomy" id="2935761"/>
    <lineage>
        <taxon>Eukaryota</taxon>
        <taxon>Viridiplantae</taxon>
        <taxon>Streptophyta</taxon>
        <taxon>Embryophyta</taxon>
        <taxon>Tracheophyta</taxon>
        <taxon>Spermatophyta</taxon>
        <taxon>Magnoliopsida</taxon>
        <taxon>eudicotyledons</taxon>
        <taxon>Gunneridae</taxon>
        <taxon>Pentapetalae</taxon>
        <taxon>rosids</taxon>
        <taxon>malvids</taxon>
        <taxon>Sapindales</taxon>
        <taxon>Rutaceae</taxon>
        <taxon>Aurantioideae</taxon>
        <taxon>Citrus</taxon>
    </lineage>
</organism>
<dbReference type="Proteomes" id="UP001428341">
    <property type="component" value="Unassembled WGS sequence"/>
</dbReference>
<gene>
    <name evidence="4" type="ORF">WN944_012266</name>
</gene>
<dbReference type="PANTHER" id="PTHR33470:SF22">
    <property type="entry name" value="POLLEN OLE E 1 ALLERGEN AND EXTENSIN FAMILY PROTEIN"/>
    <property type="match status" value="1"/>
</dbReference>
<feature type="signal peptide" evidence="3">
    <location>
        <begin position="1"/>
        <end position="24"/>
    </location>
</feature>